<accession>A0A951IY72</accession>
<dbReference type="AlphaFoldDB" id="A0A951IY72"/>
<evidence type="ECO:0000313" key="2">
    <source>
        <dbReference type="Proteomes" id="UP000727490"/>
    </source>
</evidence>
<dbReference type="RefSeq" id="WP_219292122.1">
    <property type="nucleotide sequence ID" value="NZ_RPHB01000007.1"/>
</dbReference>
<gene>
    <name evidence="1" type="ORF">EGN73_16040</name>
</gene>
<keyword evidence="2" id="KW-1185">Reference proteome</keyword>
<proteinExistence type="predicted"/>
<evidence type="ECO:0000313" key="1">
    <source>
        <dbReference type="EMBL" id="MBW3469310.1"/>
    </source>
</evidence>
<name>A0A951IY72_9BACT</name>
<evidence type="ECO:0008006" key="3">
    <source>
        <dbReference type="Google" id="ProtNLM"/>
    </source>
</evidence>
<sequence length="547" mass="62009">MVNSNSGHIVRMLIFFSLFFLKAQFDCFGISNPEINSSGFVSSQKVLSGDFVLLHYQATISGEASPERVAYAEVLDDSGMAVLQVMFELKDGKGQAIINLPDILPTGYYLLRAYTRLSKQNFKSSGVFHHWLGVINPEQAPDRDLNGKIAQETYQEEGGGFQAEKRVFSPGEFIEIQVPNMRSDNLAIAAALDFRSALSEIDLRDIQIRYEQEVSNTEIVPEIYGPIIKLKGGKADSKEPVLVNTSGKTNKFFASKWDKNGEVTIDLGKVSTMDFLTLQSQEKEALGQVYMETPFWKSKPIVDKWPQMVMTEDMYDVVKRVYIGKQLMDYFHPIPDISPSIVILNPSKSYLLRDYNAFDDLWTVFREYVGEVLVRSQGRKSLLRVINPSTERAFQNDPLILLDGLPILDTDALLRHSPEDIREIRVSNQVFLNHGVAFDGVIQLFSFKGDLGGFPVPKDLLLIPYSGLQPFREFNDWVLEIPTGKVPDKRRILYWDTLVKPQDDQGLSIKFTAPELPGDYVLRVHSWDKSHDKKVSTIHFEIKITGF</sequence>
<protein>
    <recommendedName>
        <fullName evidence="3">Macroglobulin domain-containing protein</fullName>
    </recommendedName>
</protein>
<dbReference type="Proteomes" id="UP000727490">
    <property type="component" value="Unassembled WGS sequence"/>
</dbReference>
<dbReference type="EMBL" id="RPHB01000007">
    <property type="protein sequence ID" value="MBW3469310.1"/>
    <property type="molecule type" value="Genomic_DNA"/>
</dbReference>
<reference evidence="1 2" key="1">
    <citation type="journal article" date="2020" name="Syst. Appl. Microbiol.">
        <title>Arthrospiribacter ruber gen. nov., sp. nov., a novel bacterium isolated from Arthrospira cultures.</title>
        <authorList>
            <person name="Waleron M."/>
            <person name="Misztak A."/>
            <person name="Waleron M.M."/>
            <person name="Furmaniak M."/>
            <person name="Mrozik A."/>
            <person name="Waleron K."/>
        </authorList>
    </citation>
    <scope>NUCLEOTIDE SEQUENCE [LARGE SCALE GENOMIC DNA]</scope>
    <source>
        <strain evidence="1 2">DPMB0001</strain>
    </source>
</reference>
<organism evidence="1 2">
    <name type="scientific">Arthrospiribacter ruber</name>
    <dbReference type="NCBI Taxonomy" id="2487934"/>
    <lineage>
        <taxon>Bacteria</taxon>
        <taxon>Pseudomonadati</taxon>
        <taxon>Bacteroidota</taxon>
        <taxon>Cytophagia</taxon>
        <taxon>Cytophagales</taxon>
        <taxon>Cyclobacteriaceae</taxon>
        <taxon>Arthrospiribacter</taxon>
    </lineage>
</organism>
<comment type="caution">
    <text evidence="1">The sequence shown here is derived from an EMBL/GenBank/DDBJ whole genome shotgun (WGS) entry which is preliminary data.</text>
</comment>